<evidence type="ECO:0000256" key="3">
    <source>
        <dbReference type="SAM" id="SignalP"/>
    </source>
</evidence>
<evidence type="ECO:0000313" key="4">
    <source>
        <dbReference type="EMBL" id="TCC30279.1"/>
    </source>
</evidence>
<proteinExistence type="predicted"/>
<dbReference type="Proteomes" id="UP000294225">
    <property type="component" value="Unassembled WGS sequence"/>
</dbReference>
<dbReference type="GO" id="GO:0005576">
    <property type="term" value="C:extracellular region"/>
    <property type="evidence" value="ECO:0007669"/>
    <property type="project" value="InterPro"/>
</dbReference>
<name>A0A4R0ID04_9ACTN</name>
<feature type="signal peptide" evidence="3">
    <location>
        <begin position="1"/>
        <end position="26"/>
    </location>
</feature>
<dbReference type="SUPFAM" id="SSF53474">
    <property type="entry name" value="alpha/beta-Hydrolases"/>
    <property type="match status" value="2"/>
</dbReference>
<comment type="caution">
    <text evidence="4">The sequence shown here is derived from an EMBL/GenBank/DDBJ whole genome shotgun (WGS) entry which is preliminary data.</text>
</comment>
<keyword evidence="2" id="KW-0378">Hydrolase</keyword>
<reference evidence="4 5" key="1">
    <citation type="submission" date="2019-02" db="EMBL/GenBank/DDBJ databases">
        <title>Kribbella capetownensis sp. nov. and Kribbella speibonae sp. nov., isolated from soil.</title>
        <authorList>
            <person name="Curtis S.M."/>
            <person name="Norton I."/>
            <person name="Everest G.J."/>
            <person name="Meyers P.R."/>
        </authorList>
    </citation>
    <scope>NUCLEOTIDE SEQUENCE [LARGE SCALE GENOMIC DNA]</scope>
    <source>
        <strain evidence="4 5">YM55</strain>
    </source>
</reference>
<dbReference type="PANTHER" id="PTHR43037:SF1">
    <property type="entry name" value="BLL1128 PROTEIN"/>
    <property type="match status" value="1"/>
</dbReference>
<organism evidence="4 5">
    <name type="scientific">Kribbella speibonae</name>
    <dbReference type="NCBI Taxonomy" id="1572660"/>
    <lineage>
        <taxon>Bacteria</taxon>
        <taxon>Bacillati</taxon>
        <taxon>Actinomycetota</taxon>
        <taxon>Actinomycetes</taxon>
        <taxon>Propionibacteriales</taxon>
        <taxon>Kribbellaceae</taxon>
        <taxon>Kribbella</taxon>
    </lineage>
</organism>
<dbReference type="InterPro" id="IPR010126">
    <property type="entry name" value="Esterase_phb"/>
</dbReference>
<dbReference type="RefSeq" id="WP_131500052.1">
    <property type="nucleotide sequence ID" value="NZ_SJKC01000008.1"/>
</dbReference>
<evidence type="ECO:0000313" key="5">
    <source>
        <dbReference type="Proteomes" id="UP000294225"/>
    </source>
</evidence>
<gene>
    <name evidence="4" type="ORF">E0H92_40680</name>
</gene>
<dbReference type="AlphaFoldDB" id="A0A4R0ID04"/>
<evidence type="ECO:0000256" key="2">
    <source>
        <dbReference type="ARBA" id="ARBA00022801"/>
    </source>
</evidence>
<evidence type="ECO:0008006" key="6">
    <source>
        <dbReference type="Google" id="ProtNLM"/>
    </source>
</evidence>
<dbReference type="PANTHER" id="PTHR43037">
    <property type="entry name" value="UNNAMED PRODUCT-RELATED"/>
    <property type="match status" value="1"/>
</dbReference>
<protein>
    <recommendedName>
        <fullName evidence="6">Poly(3-hydroxybutyrate) depolymerase</fullName>
    </recommendedName>
</protein>
<dbReference type="Pfam" id="PF10503">
    <property type="entry name" value="Esterase_PHB"/>
    <property type="match status" value="1"/>
</dbReference>
<dbReference type="Gene3D" id="3.40.50.1820">
    <property type="entry name" value="alpha/beta hydrolase"/>
    <property type="match status" value="1"/>
</dbReference>
<accession>A0A4R0ID04</accession>
<sequence length="220" mass="23257">MTFRPVVSVIALLAAVLSSPVPRAEAAGLEEVTGFGSNPGNLRMFRYVPPGLGAGRPVVVALHGCTQSAAAYDDEPGWVAMAQRAGFALVLPQQLSANNASACFNWFEAGDTARGGGEALSIKQMVDRTDTVAYRNLNESMEQWTDVNSADQVADATETVNGATHKTYADATGTTVVETWSIPGMGHGQPIDPDQCGVPAPYILDVNLCAADRITRFWGL</sequence>
<dbReference type="InterPro" id="IPR050955">
    <property type="entry name" value="Plant_Biomass_Hydrol_Est"/>
</dbReference>
<dbReference type="EMBL" id="SJKC01000008">
    <property type="protein sequence ID" value="TCC30279.1"/>
    <property type="molecule type" value="Genomic_DNA"/>
</dbReference>
<dbReference type="InterPro" id="IPR029058">
    <property type="entry name" value="AB_hydrolase_fold"/>
</dbReference>
<feature type="chain" id="PRO_5020882593" description="Poly(3-hydroxybutyrate) depolymerase" evidence="3">
    <location>
        <begin position="27"/>
        <end position="220"/>
    </location>
</feature>
<keyword evidence="1 3" id="KW-0732">Signal</keyword>
<dbReference type="GO" id="GO:0016787">
    <property type="term" value="F:hydrolase activity"/>
    <property type="evidence" value="ECO:0007669"/>
    <property type="project" value="UniProtKB-KW"/>
</dbReference>
<evidence type="ECO:0000256" key="1">
    <source>
        <dbReference type="ARBA" id="ARBA00022729"/>
    </source>
</evidence>